<dbReference type="Proteomes" id="UP000676565">
    <property type="component" value="Unassembled WGS sequence"/>
</dbReference>
<evidence type="ECO:0000313" key="2">
    <source>
        <dbReference type="Proteomes" id="UP000676565"/>
    </source>
</evidence>
<sequence length="170" mass="18206">MLYHFVGPRAIANRCGPPPRGTPIASPEDVLRWVASNTEGPLVAVEVTVTFVVSEAGTLLIADRHSEHVACAGTRPVRTAGEICFAVHGDAVTVTRISNQSTGYCPEPESWADVVGALRGAGLGPTDGFDPRCEFRRCPKCAALNLVKHAVFECGVCEAELPREYNCQSR</sequence>
<reference evidence="1 2" key="1">
    <citation type="submission" date="2021-04" db="EMBL/GenBank/DDBJ databases">
        <authorList>
            <person name="Ivanova A."/>
        </authorList>
    </citation>
    <scope>NUCLEOTIDE SEQUENCE [LARGE SCALE GENOMIC DNA]</scope>
    <source>
        <strain evidence="1 2">G18</strain>
    </source>
</reference>
<gene>
    <name evidence="1" type="ORF">J8F10_18310</name>
</gene>
<name>A0ABS5BU11_9BACT</name>
<protein>
    <submittedName>
        <fullName evidence="1">Uncharacterized protein</fullName>
    </submittedName>
</protein>
<comment type="caution">
    <text evidence="1">The sequence shown here is derived from an EMBL/GenBank/DDBJ whole genome shotgun (WGS) entry which is preliminary data.</text>
</comment>
<dbReference type="EMBL" id="JAGKQQ010000001">
    <property type="protein sequence ID" value="MBP3957219.1"/>
    <property type="molecule type" value="Genomic_DNA"/>
</dbReference>
<proteinExistence type="predicted"/>
<evidence type="ECO:0000313" key="1">
    <source>
        <dbReference type="EMBL" id="MBP3957219.1"/>
    </source>
</evidence>
<organism evidence="1 2">
    <name type="scientific">Gemmata palustris</name>
    <dbReference type="NCBI Taxonomy" id="2822762"/>
    <lineage>
        <taxon>Bacteria</taxon>
        <taxon>Pseudomonadati</taxon>
        <taxon>Planctomycetota</taxon>
        <taxon>Planctomycetia</taxon>
        <taxon>Gemmatales</taxon>
        <taxon>Gemmataceae</taxon>
        <taxon>Gemmata</taxon>
    </lineage>
</organism>
<keyword evidence="2" id="KW-1185">Reference proteome</keyword>
<accession>A0ABS5BU11</accession>
<dbReference type="RefSeq" id="WP_210656066.1">
    <property type="nucleotide sequence ID" value="NZ_JAGKQQ010000001.1"/>
</dbReference>